<accession>A0A5D0U9Q7</accession>
<evidence type="ECO:0000313" key="2">
    <source>
        <dbReference type="EMBL" id="TYC14375.1"/>
    </source>
</evidence>
<gene>
    <name evidence="2" type="ORF">FXF65_16055</name>
</gene>
<dbReference type="EMBL" id="VSFF01000006">
    <property type="protein sequence ID" value="TYC14375.1"/>
    <property type="molecule type" value="Genomic_DNA"/>
</dbReference>
<organism evidence="2 3">
    <name type="scientific">Actinomadura syzygii</name>
    <dbReference type="NCBI Taxonomy" id="1427538"/>
    <lineage>
        <taxon>Bacteria</taxon>
        <taxon>Bacillati</taxon>
        <taxon>Actinomycetota</taxon>
        <taxon>Actinomycetes</taxon>
        <taxon>Streptosporangiales</taxon>
        <taxon>Thermomonosporaceae</taxon>
        <taxon>Actinomadura</taxon>
    </lineage>
</organism>
<proteinExistence type="predicted"/>
<dbReference type="AlphaFoldDB" id="A0A5D0U9Q7"/>
<sequence>MMTKHWTRWLGGVVAAATLVLSAGAAQAAGGWTASPATGVSGPISSSSDTDAWALGTSGFAHWNGSTWQQIAAPNGIGRVNAFATRGPADAWAVGRVSATGYRISNPQISHWNGSEWSISTSPAISGRRAGLNSAAAVGASDAWAVGSDGRFALVEHWDGTSWNRITVPAPATDDFFSSTLGAVSARSASDIWAVGTWGHLSSAPDSLYALHYDGTSWSVVPMAQTGSLSNSNAPVANGVVAIAANDVWMVGNQGNFGTPLTLTEHWDGSKWAIVPSPFDHGSNSSNSISSGALAAVTARGSNDVWAGGNSFTFTDGDPAGVYSALLIHWDGTRWTQAPAPTTGTNNSIQGLATTPGAHIIWATNAGSPNLLTHP</sequence>
<evidence type="ECO:0000313" key="3">
    <source>
        <dbReference type="Proteomes" id="UP000322634"/>
    </source>
</evidence>
<dbReference type="Proteomes" id="UP000322634">
    <property type="component" value="Unassembled WGS sequence"/>
</dbReference>
<keyword evidence="1" id="KW-0732">Signal</keyword>
<reference evidence="2 3" key="1">
    <citation type="submission" date="2019-08" db="EMBL/GenBank/DDBJ databases">
        <title>Actinomadura sp. nov. CYP1-5 isolated from mountain soil.</title>
        <authorList>
            <person name="Songsumanus A."/>
            <person name="Kuncharoen N."/>
            <person name="Kudo T."/>
            <person name="Yuki M."/>
            <person name="Igarashi Y."/>
            <person name="Tanasupawat S."/>
        </authorList>
    </citation>
    <scope>NUCLEOTIDE SEQUENCE [LARGE SCALE GENOMIC DNA]</scope>
    <source>
        <strain evidence="2 3">GKU157</strain>
    </source>
</reference>
<name>A0A5D0U9Q7_9ACTN</name>
<evidence type="ECO:0000256" key="1">
    <source>
        <dbReference type="SAM" id="SignalP"/>
    </source>
</evidence>
<comment type="caution">
    <text evidence="2">The sequence shown here is derived from an EMBL/GenBank/DDBJ whole genome shotgun (WGS) entry which is preliminary data.</text>
</comment>
<feature type="chain" id="PRO_5022774046" evidence="1">
    <location>
        <begin position="29"/>
        <end position="375"/>
    </location>
</feature>
<protein>
    <submittedName>
        <fullName evidence="2">Uncharacterized protein</fullName>
    </submittedName>
</protein>
<feature type="signal peptide" evidence="1">
    <location>
        <begin position="1"/>
        <end position="28"/>
    </location>
</feature>
<dbReference type="OrthoDB" id="3454650at2"/>
<dbReference type="RefSeq" id="WP_148350765.1">
    <property type="nucleotide sequence ID" value="NZ_JBHSBF010000036.1"/>
</dbReference>
<keyword evidence="3" id="KW-1185">Reference proteome</keyword>